<keyword evidence="2" id="KW-0378">Hydrolase</keyword>
<dbReference type="Pfam" id="PF00149">
    <property type="entry name" value="Metallophos"/>
    <property type="match status" value="1"/>
</dbReference>
<dbReference type="InterPro" id="IPR004843">
    <property type="entry name" value="Calcineurin-like_PHP"/>
</dbReference>
<dbReference type="CDD" id="cd00144">
    <property type="entry name" value="MPP_PPP_family"/>
    <property type="match status" value="1"/>
</dbReference>
<protein>
    <submittedName>
        <fullName evidence="2">Serine/threonine protein phosphatase 1</fullName>
        <ecNumber evidence="2">3.1.3.16</ecNumber>
    </submittedName>
</protein>
<dbReference type="EC" id="3.1.3.16" evidence="2"/>
<evidence type="ECO:0000313" key="2">
    <source>
        <dbReference type="EMBL" id="MET3614403.1"/>
    </source>
</evidence>
<dbReference type="Gene3D" id="3.60.21.10">
    <property type="match status" value="1"/>
</dbReference>
<dbReference type="PANTHER" id="PTHR42850">
    <property type="entry name" value="METALLOPHOSPHOESTERASE"/>
    <property type="match status" value="1"/>
</dbReference>
<sequence length="256" mass="28759">MMAFMSSVLGRSKPPAPARRRERLFFEQRPQAIYAIGDIHGCYDGLKAIEERIIADAASIDGEKWLICLGDYIDRGPASAAVLDHLTSPPPPGFRRFCIAGNHEVALQDFLDSDGRQDQWLSIGATETLASYGLYPRHRDSRSIARMLQEYLPEEHRDFLRALPEMIVVPDYCFVHAMIDPALGLEMQSTETLLWSRPAEFQWNGVKLGFRVVHGHTPVRDVEINDNRINVDVGAYLNGHLAAVKIGVNSVDVIKY</sequence>
<proteinExistence type="predicted"/>
<dbReference type="InterPro" id="IPR050126">
    <property type="entry name" value="Ap4A_hydrolase"/>
</dbReference>
<keyword evidence="3" id="KW-1185">Reference proteome</keyword>
<dbReference type="PANTHER" id="PTHR42850:SF4">
    <property type="entry name" value="ZINC-DEPENDENT ENDOPOLYPHOSPHATASE"/>
    <property type="match status" value="1"/>
</dbReference>
<feature type="domain" description="Calcineurin-like phosphoesterase" evidence="1">
    <location>
        <begin position="33"/>
        <end position="220"/>
    </location>
</feature>
<dbReference type="SUPFAM" id="SSF56300">
    <property type="entry name" value="Metallo-dependent phosphatases"/>
    <property type="match status" value="1"/>
</dbReference>
<organism evidence="2 3">
    <name type="scientific">Rhizobium aquaticum</name>
    <dbReference type="NCBI Taxonomy" id="1549636"/>
    <lineage>
        <taxon>Bacteria</taxon>
        <taxon>Pseudomonadati</taxon>
        <taxon>Pseudomonadota</taxon>
        <taxon>Alphaproteobacteria</taxon>
        <taxon>Hyphomicrobiales</taxon>
        <taxon>Rhizobiaceae</taxon>
        <taxon>Rhizobium/Agrobacterium group</taxon>
        <taxon>Rhizobium</taxon>
    </lineage>
</organism>
<evidence type="ECO:0000259" key="1">
    <source>
        <dbReference type="Pfam" id="PF00149"/>
    </source>
</evidence>
<dbReference type="EMBL" id="JBEPMB010000004">
    <property type="protein sequence ID" value="MET3614403.1"/>
    <property type="molecule type" value="Genomic_DNA"/>
</dbReference>
<gene>
    <name evidence="2" type="ORF">ABID16_002740</name>
</gene>
<evidence type="ECO:0000313" key="3">
    <source>
        <dbReference type="Proteomes" id="UP001549047"/>
    </source>
</evidence>
<name>A0ABV2J1B6_9HYPH</name>
<dbReference type="Proteomes" id="UP001549047">
    <property type="component" value="Unassembled WGS sequence"/>
</dbReference>
<accession>A0ABV2J1B6</accession>
<dbReference type="RefSeq" id="WP_354556913.1">
    <property type="nucleotide sequence ID" value="NZ_JBEPMB010000004.1"/>
</dbReference>
<dbReference type="InterPro" id="IPR029052">
    <property type="entry name" value="Metallo-depent_PP-like"/>
</dbReference>
<dbReference type="GO" id="GO:0004722">
    <property type="term" value="F:protein serine/threonine phosphatase activity"/>
    <property type="evidence" value="ECO:0007669"/>
    <property type="project" value="UniProtKB-EC"/>
</dbReference>
<comment type="caution">
    <text evidence="2">The sequence shown here is derived from an EMBL/GenBank/DDBJ whole genome shotgun (WGS) entry which is preliminary data.</text>
</comment>
<reference evidence="2 3" key="1">
    <citation type="submission" date="2024-06" db="EMBL/GenBank/DDBJ databases">
        <title>Genomic Encyclopedia of Type Strains, Phase IV (KMG-IV): sequencing the most valuable type-strain genomes for metagenomic binning, comparative biology and taxonomic classification.</title>
        <authorList>
            <person name="Goeker M."/>
        </authorList>
    </citation>
    <scope>NUCLEOTIDE SEQUENCE [LARGE SCALE GENOMIC DNA]</scope>
    <source>
        <strain evidence="2 3">DSM 29780</strain>
    </source>
</reference>